<protein>
    <submittedName>
        <fullName evidence="9">Membrane protein</fullName>
    </submittedName>
</protein>
<keyword evidence="10" id="KW-1185">Reference proteome</keyword>
<evidence type="ECO:0000256" key="1">
    <source>
        <dbReference type="ARBA" id="ARBA00004141"/>
    </source>
</evidence>
<evidence type="ECO:0000256" key="3">
    <source>
        <dbReference type="ARBA" id="ARBA00022692"/>
    </source>
</evidence>
<feature type="transmembrane region" description="Helical" evidence="7">
    <location>
        <begin position="204"/>
        <end position="223"/>
    </location>
</feature>
<feature type="domain" description="EamA" evidence="8">
    <location>
        <begin position="205"/>
        <end position="337"/>
    </location>
</feature>
<feature type="region of interest" description="Disordered" evidence="6">
    <location>
        <begin position="1"/>
        <end position="70"/>
    </location>
</feature>
<proteinExistence type="inferred from homology"/>
<comment type="similarity">
    <text evidence="2">Belongs to the EamA transporter family.</text>
</comment>
<evidence type="ECO:0000256" key="2">
    <source>
        <dbReference type="ARBA" id="ARBA00007362"/>
    </source>
</evidence>
<feature type="transmembrane region" description="Helical" evidence="7">
    <location>
        <begin position="321"/>
        <end position="339"/>
    </location>
</feature>
<feature type="transmembrane region" description="Helical" evidence="7">
    <location>
        <begin position="235"/>
        <end position="257"/>
    </location>
</feature>
<feature type="transmembrane region" description="Helical" evidence="7">
    <location>
        <begin position="131"/>
        <end position="149"/>
    </location>
</feature>
<dbReference type="InterPro" id="IPR000620">
    <property type="entry name" value="EamA_dom"/>
</dbReference>
<gene>
    <name evidence="9" type="ORF">TPA0910_04650</name>
</gene>
<feature type="transmembrane region" description="Helical" evidence="7">
    <location>
        <begin position="263"/>
        <end position="283"/>
    </location>
</feature>
<evidence type="ECO:0000256" key="4">
    <source>
        <dbReference type="ARBA" id="ARBA00022989"/>
    </source>
</evidence>
<evidence type="ECO:0000313" key="10">
    <source>
        <dbReference type="Proteomes" id="UP001054854"/>
    </source>
</evidence>
<accession>A0ABQ3TRS5</accession>
<keyword evidence="4 7" id="KW-1133">Transmembrane helix</keyword>
<dbReference type="InterPro" id="IPR037185">
    <property type="entry name" value="EmrE-like"/>
</dbReference>
<reference evidence="9" key="1">
    <citation type="submission" date="2024-05" db="EMBL/GenBank/DDBJ databases">
        <title>Whole genome shotgun sequence of Streptomyces hygroscopicus NBRC 113678.</title>
        <authorList>
            <person name="Komaki H."/>
            <person name="Tamura T."/>
        </authorList>
    </citation>
    <scope>NUCLEOTIDE SEQUENCE</scope>
    <source>
        <strain evidence="9">N11-34</strain>
    </source>
</reference>
<comment type="subcellular location">
    <subcellularLocation>
        <location evidence="1">Membrane</location>
        <topology evidence="1">Multi-pass membrane protein</topology>
    </subcellularLocation>
</comment>
<name>A0ABQ3TRS5_STRHY</name>
<keyword evidence="3 7" id="KW-0812">Transmembrane</keyword>
<dbReference type="PANTHER" id="PTHR32322">
    <property type="entry name" value="INNER MEMBRANE TRANSPORTER"/>
    <property type="match status" value="1"/>
</dbReference>
<sequence length="343" mass="34592">MRAASAPRIPSARPTGTADRTPASPSASASESESASEATAESTSASASASASGLGAELGPDPAPGPTGRRFAGVATMIGSGLSNQTGAAIGSHAFPVLGPVGVVAIRQYVAAIVLLAVGRPRPRSFTWWQWRPVVGLAVVFGTMNLSLYSAIDRIGLGLAVTLEFLGPLCVALAASRRRVDACCALVAAGAVVALMRPRPSADYLGMGLGLLAAACWAAYILLNRTVGRRVPGAQGSAAAAVLSALMFLPVGVAVAIRQPPTVSAVAYAVTAGVLSSAVPYLADLFTLRRVPAQAFGLFMSVNPVLAALVGWVGLGQDLGWPEGVSIGAIVAANALSILTRRG</sequence>
<evidence type="ECO:0000313" key="9">
    <source>
        <dbReference type="EMBL" id="GHJ26032.1"/>
    </source>
</evidence>
<comment type="caution">
    <text evidence="9">The sequence shown here is derived from an EMBL/GenBank/DDBJ whole genome shotgun (WGS) entry which is preliminary data.</text>
</comment>
<evidence type="ECO:0000256" key="7">
    <source>
        <dbReference type="SAM" id="Phobius"/>
    </source>
</evidence>
<feature type="compositionally biased region" description="Low complexity" evidence="6">
    <location>
        <begin position="22"/>
        <end position="52"/>
    </location>
</feature>
<feature type="compositionally biased region" description="Low complexity" evidence="6">
    <location>
        <begin position="1"/>
        <end position="14"/>
    </location>
</feature>
<dbReference type="Proteomes" id="UP001054854">
    <property type="component" value="Unassembled WGS sequence"/>
</dbReference>
<feature type="transmembrane region" description="Helical" evidence="7">
    <location>
        <begin position="295"/>
        <end position="315"/>
    </location>
</feature>
<dbReference type="PANTHER" id="PTHR32322:SF2">
    <property type="entry name" value="EAMA DOMAIN-CONTAINING PROTEIN"/>
    <property type="match status" value="1"/>
</dbReference>
<dbReference type="EMBL" id="BNEK01000002">
    <property type="protein sequence ID" value="GHJ26032.1"/>
    <property type="molecule type" value="Genomic_DNA"/>
</dbReference>
<dbReference type="InterPro" id="IPR050638">
    <property type="entry name" value="AA-Vitamin_Transporters"/>
</dbReference>
<keyword evidence="5 7" id="KW-0472">Membrane</keyword>
<dbReference type="SUPFAM" id="SSF103481">
    <property type="entry name" value="Multidrug resistance efflux transporter EmrE"/>
    <property type="match status" value="2"/>
</dbReference>
<organism evidence="9 10">
    <name type="scientific">Streptomyces hygroscopicus</name>
    <dbReference type="NCBI Taxonomy" id="1912"/>
    <lineage>
        <taxon>Bacteria</taxon>
        <taxon>Bacillati</taxon>
        <taxon>Actinomycetota</taxon>
        <taxon>Actinomycetes</taxon>
        <taxon>Kitasatosporales</taxon>
        <taxon>Streptomycetaceae</taxon>
        <taxon>Streptomyces</taxon>
        <taxon>Streptomyces violaceusniger group</taxon>
    </lineage>
</organism>
<evidence type="ECO:0000259" key="8">
    <source>
        <dbReference type="Pfam" id="PF00892"/>
    </source>
</evidence>
<evidence type="ECO:0000256" key="5">
    <source>
        <dbReference type="ARBA" id="ARBA00023136"/>
    </source>
</evidence>
<feature type="transmembrane region" description="Helical" evidence="7">
    <location>
        <begin position="97"/>
        <end position="119"/>
    </location>
</feature>
<evidence type="ECO:0000256" key="6">
    <source>
        <dbReference type="SAM" id="MobiDB-lite"/>
    </source>
</evidence>
<feature type="transmembrane region" description="Helical" evidence="7">
    <location>
        <begin position="155"/>
        <end position="175"/>
    </location>
</feature>
<dbReference type="Pfam" id="PF00892">
    <property type="entry name" value="EamA"/>
    <property type="match status" value="1"/>
</dbReference>